<feature type="compositionally biased region" description="Basic residues" evidence="4">
    <location>
        <begin position="300"/>
        <end position="309"/>
    </location>
</feature>
<feature type="compositionally biased region" description="Polar residues" evidence="4">
    <location>
        <begin position="1"/>
        <end position="12"/>
    </location>
</feature>
<feature type="compositionally biased region" description="Basic residues" evidence="4">
    <location>
        <begin position="895"/>
        <end position="910"/>
    </location>
</feature>
<dbReference type="GO" id="GO:0010997">
    <property type="term" value="F:anaphase-promoting complex binding"/>
    <property type="evidence" value="ECO:0007669"/>
    <property type="project" value="TreeGrafter"/>
</dbReference>
<feature type="compositionally biased region" description="Acidic residues" evidence="4">
    <location>
        <begin position="1051"/>
        <end position="1066"/>
    </location>
</feature>
<sequence length="1295" mass="143440">MATPSRASTPVSSGGFPEPLSPRSRMQAELAAIDISDEEESPSKRTTKGASLQCIDLPQRPTQHEDASDEEEEEEEEEEERNRPRGKLAAAMQGITQPPQLEEDNSNQNTTARDRVKKRFEQDEKEDRQAEEEHNVDISDVSSEDDTPVGRRRPTRKVPSSSAARNTSRSPSPEGLFIESSPVRPSPSKSTHNNSDSDEDLPSIKSDRMAALLERQRQKKSAEESAKEAERAEKRAKQEKLAQDIEQMASDDDDSGITDDEGGIRLTQTGRPSARKASKKAIEEMNRETQRMSRNMQLKHQAKTRKKISKSSLFERFNFRPAGGTDSKVASSSRGPTPHSDVEMNDADTPPSSPPVSKETVQPTEPVAQDDEFDLPTIDELAETTKPKLNKGKGKAIETTTEHAQPTQKPKRQFRVKLPPVRANVTLVGSDDELEITTTTKDKIRAVFDMVPTKKAQEPNSIQTLRALAQVKSPGKETRRKNENHGMTPGELQMYLQQKARQQAKVERDRRLDMLKAQGVVVQTAEEREREMQQVDDIVAKHREEAQRIMQKERAAAKKEKRENGEVDPLAWDDSDDEEYQASADEADAEASAVELSGSEDEDDEADVNSMVEGEAEDGESEVSADEEDDDAASVASQDVHDDGDDIPVASKRRFRKPIVLTDDEEENSVEMTPKPKPQTTLHTSPTVPNTQSPTAPRSVLRSAKKNFIPGLPVQGAAGLGLTQIFAGTMDDSQVDAENGPTQSMMPDFDHFPDSNFSATMDEPMEDMVMDSQKDDTQKTTQGVHLNFSQSQMRSLDSLLREESTQISDMIDFTQDEGLQHQTPLKNRFVEAPFSTVDTMVVDQEDPIQASPLVHRGRLRRRMDASERIEETPEPMAAEKPDTTFHILMEGAKETKKKQAQAKFDHKKSKAKEMVQDQAEESEDEYAGLGGADGEDSDNESVASLKEIIDDAAGNDVDEAKLAAFYADRERVEDEKQVEKLFKDITTGMLRRKRGAGYDLDDSDDDGEARRRMKRRQFAKMQQALFADERVKKIAENPGNQAFLKTIEDRGSDDEMDFLDAPEEANESSQSQSQDEEGSKTRTVPDSQPQRLLGPAGNRAPAYLRRTKDGKKPSNIGEVRETLSDLLEEPHGSIIPATEAGSDSEGEEEAHGQARGDNENDESNPRRGRVVVVDRITLKRNSSSNVSSSRLAFATASSSSFKVPALLRRATTNSFVSGTASTPSSGTSMPASGFGEEAKIKKGASKKSGVHAFARDSERRAKLEQNERKREERKVKGAERRIGVVGGLLGKGSFE</sequence>
<feature type="compositionally biased region" description="Acidic residues" evidence="4">
    <location>
        <begin position="571"/>
        <end position="589"/>
    </location>
</feature>
<dbReference type="PANTHER" id="PTHR14396:SF10">
    <property type="entry name" value="CLASPIN"/>
    <property type="match status" value="1"/>
</dbReference>
<evidence type="ECO:0000256" key="3">
    <source>
        <dbReference type="ARBA" id="ARBA00023242"/>
    </source>
</evidence>
<dbReference type="OMA" id="ERFNFRP"/>
<feature type="compositionally biased region" description="Acidic residues" evidence="4">
    <location>
        <begin position="614"/>
        <end position="632"/>
    </location>
</feature>
<feature type="compositionally biased region" description="Basic and acidic residues" evidence="4">
    <location>
        <begin position="1106"/>
        <end position="1131"/>
    </location>
</feature>
<dbReference type="PANTHER" id="PTHR14396">
    <property type="entry name" value="CLASPIN"/>
    <property type="match status" value="1"/>
</dbReference>
<feature type="compositionally biased region" description="Basic and acidic residues" evidence="4">
    <location>
        <begin position="543"/>
        <end position="565"/>
    </location>
</feature>
<accession>A0A1B8B897</accession>
<organism evidence="6 7">
    <name type="scientific">Fusarium poae</name>
    <dbReference type="NCBI Taxonomy" id="36050"/>
    <lineage>
        <taxon>Eukaryota</taxon>
        <taxon>Fungi</taxon>
        <taxon>Dikarya</taxon>
        <taxon>Ascomycota</taxon>
        <taxon>Pezizomycotina</taxon>
        <taxon>Sordariomycetes</taxon>
        <taxon>Hypocreomycetidae</taxon>
        <taxon>Hypocreales</taxon>
        <taxon>Nectriaceae</taxon>
        <taxon>Fusarium</taxon>
    </lineage>
</organism>
<feature type="compositionally biased region" description="Basic and acidic residues" evidence="4">
    <location>
        <begin position="119"/>
        <end position="137"/>
    </location>
</feature>
<name>A0A1B8B897_FUSPO</name>
<keyword evidence="2" id="KW-0597">Phosphoprotein</keyword>
<proteinExistence type="predicted"/>
<feature type="compositionally biased region" description="Acidic residues" evidence="4">
    <location>
        <begin position="249"/>
        <end position="261"/>
    </location>
</feature>
<dbReference type="InterPro" id="IPR024146">
    <property type="entry name" value="Claspin"/>
</dbReference>
<gene>
    <name evidence="6" type="ORF">FPOA_02865</name>
</gene>
<dbReference type="EMBL" id="LYXU01000001">
    <property type="protein sequence ID" value="OBS28930.1"/>
    <property type="molecule type" value="Genomic_DNA"/>
</dbReference>
<feature type="compositionally biased region" description="Polar residues" evidence="4">
    <location>
        <begin position="1081"/>
        <end position="1090"/>
    </location>
</feature>
<dbReference type="Pfam" id="PF09444">
    <property type="entry name" value="MRC1"/>
    <property type="match status" value="1"/>
</dbReference>
<feature type="compositionally biased region" description="Low complexity" evidence="4">
    <location>
        <begin position="1217"/>
        <end position="1235"/>
    </location>
</feature>
<dbReference type="InterPro" id="IPR018564">
    <property type="entry name" value="Repl_chkpnt_MRC1_dom"/>
</dbReference>
<feature type="region of interest" description="Disordered" evidence="4">
    <location>
        <begin position="892"/>
        <end position="947"/>
    </location>
</feature>
<keyword evidence="7" id="KW-1185">Reference proteome</keyword>
<feature type="region of interest" description="Disordered" evidence="4">
    <location>
        <begin position="471"/>
        <end position="490"/>
    </location>
</feature>
<feature type="compositionally biased region" description="Basic and acidic residues" evidence="4">
    <location>
        <begin position="214"/>
        <end position="243"/>
    </location>
</feature>
<feature type="compositionally biased region" description="Polar residues" evidence="4">
    <location>
        <begin position="398"/>
        <end position="408"/>
    </location>
</feature>
<feature type="compositionally biased region" description="Acidic residues" evidence="4">
    <location>
        <begin position="67"/>
        <end position="79"/>
    </location>
</feature>
<dbReference type="STRING" id="36050.A0A1B8B897"/>
<comment type="subcellular location">
    <subcellularLocation>
        <location evidence="1">Nucleus</location>
    </subcellularLocation>
</comment>
<protein>
    <recommendedName>
        <fullName evidence="5">DNA replication checkpoint mediator MRC1 domain-containing protein</fullName>
    </recommendedName>
</protein>
<feature type="compositionally biased region" description="Basic and acidic residues" evidence="4">
    <location>
        <begin position="280"/>
        <end position="291"/>
    </location>
</feature>
<feature type="compositionally biased region" description="Basic and acidic residues" evidence="4">
    <location>
        <begin position="1253"/>
        <end position="1277"/>
    </location>
</feature>
<feature type="compositionally biased region" description="Basic and acidic residues" evidence="4">
    <location>
        <begin position="474"/>
        <end position="484"/>
    </location>
</feature>
<feature type="region of interest" description="Disordered" evidence="4">
    <location>
        <begin position="543"/>
        <end position="700"/>
    </location>
</feature>
<evidence type="ECO:0000256" key="2">
    <source>
        <dbReference type="ARBA" id="ARBA00022553"/>
    </source>
</evidence>
<feature type="region of interest" description="Disordered" evidence="4">
    <location>
        <begin position="1"/>
        <end position="418"/>
    </location>
</feature>
<evidence type="ECO:0000256" key="4">
    <source>
        <dbReference type="SAM" id="MobiDB-lite"/>
    </source>
</evidence>
<feature type="region of interest" description="Disordered" evidence="4">
    <location>
        <begin position="1037"/>
        <end position="1169"/>
    </location>
</feature>
<feature type="region of interest" description="Disordered" evidence="4">
    <location>
        <begin position="1217"/>
        <end position="1277"/>
    </location>
</feature>
<reference evidence="6 7" key="1">
    <citation type="submission" date="2016-06" db="EMBL/GenBank/DDBJ databases">
        <title>Living apart together: crosstalk between the core and supernumerary genomes in a fungal plant pathogen.</title>
        <authorList>
            <person name="Vanheule A."/>
            <person name="Audenaert K."/>
            <person name="Warris S."/>
            <person name="Van De Geest H."/>
            <person name="Schijlen E."/>
            <person name="Hofte M."/>
            <person name="De Saeger S."/>
            <person name="Haesaert G."/>
            <person name="Waalwijk C."/>
            <person name="Van Der Lee T."/>
        </authorList>
    </citation>
    <scope>NUCLEOTIDE SEQUENCE [LARGE SCALE GENOMIC DNA]</scope>
    <source>
        <strain evidence="6 7">2516</strain>
    </source>
</reference>
<keyword evidence="3" id="KW-0539">Nucleus</keyword>
<evidence type="ECO:0000313" key="7">
    <source>
        <dbReference type="Proteomes" id="UP000091967"/>
    </source>
</evidence>
<evidence type="ECO:0000256" key="1">
    <source>
        <dbReference type="ARBA" id="ARBA00004123"/>
    </source>
</evidence>
<feature type="domain" description="DNA replication checkpoint mediator MRC1" evidence="5">
    <location>
        <begin position="907"/>
        <end position="1046"/>
    </location>
</feature>
<dbReference type="GO" id="GO:0033314">
    <property type="term" value="P:mitotic DNA replication checkpoint signaling"/>
    <property type="evidence" value="ECO:0007669"/>
    <property type="project" value="TreeGrafter"/>
</dbReference>
<evidence type="ECO:0000313" key="6">
    <source>
        <dbReference type="EMBL" id="OBS28930.1"/>
    </source>
</evidence>
<dbReference type="GO" id="GO:0007095">
    <property type="term" value="P:mitotic G2 DNA damage checkpoint signaling"/>
    <property type="evidence" value="ECO:0007669"/>
    <property type="project" value="TreeGrafter"/>
</dbReference>
<dbReference type="GO" id="GO:0005634">
    <property type="term" value="C:nucleus"/>
    <property type="evidence" value="ECO:0007669"/>
    <property type="project" value="UniProtKB-SubCell"/>
</dbReference>
<feature type="compositionally biased region" description="Polar residues" evidence="4">
    <location>
        <begin position="158"/>
        <end position="171"/>
    </location>
</feature>
<dbReference type="Proteomes" id="UP000091967">
    <property type="component" value="Unassembled WGS sequence"/>
</dbReference>
<feature type="region of interest" description="Disordered" evidence="4">
    <location>
        <begin position="992"/>
        <end position="1012"/>
    </location>
</feature>
<feature type="compositionally biased region" description="Acidic residues" evidence="4">
    <location>
        <begin position="598"/>
        <end position="607"/>
    </location>
</feature>
<evidence type="ECO:0000259" key="5">
    <source>
        <dbReference type="Pfam" id="PF09444"/>
    </source>
</evidence>
<comment type="caution">
    <text evidence="6">The sequence shown here is derived from an EMBL/GenBank/DDBJ whole genome shotgun (WGS) entry which is preliminary data.</text>
</comment>
<feature type="compositionally biased region" description="Polar residues" evidence="4">
    <location>
        <begin position="678"/>
        <end position="696"/>
    </location>
</feature>
<feature type="compositionally biased region" description="Basic and acidic residues" evidence="4">
    <location>
        <begin position="1149"/>
        <end position="1158"/>
    </location>
</feature>